<sequence length="166" mass="17869">MSKEQAVQEVQEVEQIDKASEEKVSTPAKQPASADAPKPDVGEESRDSVVSSVDNGVSEEDQDEGSQKSADDEKPDEVTTEDASKHLSSDNGVADRSVKGNGHSAEEKSDVVTEVVAELNGNDAKNRKRSGPGDDLTHEEDQLQQKKKRVEDGEQEEKEVPAVAAE</sequence>
<feature type="compositionally biased region" description="Low complexity" evidence="1">
    <location>
        <begin position="1"/>
        <end position="10"/>
    </location>
</feature>
<proteinExistence type="predicted"/>
<feature type="region of interest" description="Disordered" evidence="1">
    <location>
        <begin position="1"/>
        <end position="166"/>
    </location>
</feature>
<comment type="caution">
    <text evidence="2">The sequence shown here is derived from an EMBL/GenBank/DDBJ whole genome shotgun (WGS) entry which is preliminary data.</text>
</comment>
<reference evidence="2 3" key="1">
    <citation type="submission" date="2020-08" db="EMBL/GenBank/DDBJ databases">
        <authorList>
            <person name="Koutsovoulos G."/>
            <person name="Danchin GJ E."/>
        </authorList>
    </citation>
    <scope>NUCLEOTIDE SEQUENCE [LARGE SCALE GENOMIC DNA]</scope>
</reference>
<feature type="compositionally biased region" description="Basic and acidic residues" evidence="1">
    <location>
        <begin position="37"/>
        <end position="47"/>
    </location>
</feature>
<dbReference type="EMBL" id="CAJEWN010000571">
    <property type="protein sequence ID" value="CAD2186049.1"/>
    <property type="molecule type" value="Genomic_DNA"/>
</dbReference>
<evidence type="ECO:0000256" key="1">
    <source>
        <dbReference type="SAM" id="MobiDB-lite"/>
    </source>
</evidence>
<accession>A0A6V7WGC9</accession>
<organism evidence="2 3">
    <name type="scientific">Meloidogyne enterolobii</name>
    <name type="common">Root-knot nematode worm</name>
    <name type="synonym">Meloidogyne mayaguensis</name>
    <dbReference type="NCBI Taxonomy" id="390850"/>
    <lineage>
        <taxon>Eukaryota</taxon>
        <taxon>Metazoa</taxon>
        <taxon>Ecdysozoa</taxon>
        <taxon>Nematoda</taxon>
        <taxon>Chromadorea</taxon>
        <taxon>Rhabditida</taxon>
        <taxon>Tylenchina</taxon>
        <taxon>Tylenchomorpha</taxon>
        <taxon>Tylenchoidea</taxon>
        <taxon>Meloidogynidae</taxon>
        <taxon>Meloidogyninae</taxon>
        <taxon>Meloidogyne</taxon>
    </lineage>
</organism>
<feature type="compositionally biased region" description="Basic and acidic residues" evidence="1">
    <location>
        <begin position="15"/>
        <end position="24"/>
    </location>
</feature>
<feature type="compositionally biased region" description="Basic and acidic residues" evidence="1">
    <location>
        <begin position="131"/>
        <end position="152"/>
    </location>
</feature>
<dbReference type="Proteomes" id="UP000580250">
    <property type="component" value="Unassembled WGS sequence"/>
</dbReference>
<dbReference type="AlphaFoldDB" id="A0A6V7WGC9"/>
<name>A0A6V7WGC9_MELEN</name>
<protein>
    <submittedName>
        <fullName evidence="2">Uncharacterized protein</fullName>
    </submittedName>
</protein>
<gene>
    <name evidence="2" type="ORF">MENT_LOCUS38514</name>
</gene>
<evidence type="ECO:0000313" key="2">
    <source>
        <dbReference type="EMBL" id="CAD2186049.1"/>
    </source>
</evidence>
<evidence type="ECO:0000313" key="3">
    <source>
        <dbReference type="Proteomes" id="UP000580250"/>
    </source>
</evidence>